<dbReference type="EMBL" id="CP065666">
    <property type="protein sequence ID" value="QPS04221.1"/>
    <property type="molecule type" value="Genomic_DNA"/>
</dbReference>
<reference evidence="2 5" key="2">
    <citation type="submission" date="2020-12" db="EMBL/GenBank/DDBJ databases">
        <title>FDA dAtabase for Regulatory Grade micrObial Sequences (FDA-ARGOS): Supporting development and validation of Infectious Disease Dx tests.</title>
        <authorList>
            <person name="Sproer C."/>
            <person name="Gronow S."/>
            <person name="Severitt S."/>
            <person name="Schroder I."/>
            <person name="Tallon L."/>
            <person name="Sadzewicz L."/>
            <person name="Zhao X."/>
            <person name="Boylan J."/>
            <person name="Ott S."/>
            <person name="Bowen H."/>
            <person name="Vavikolanu K."/>
            <person name="Mehta A."/>
            <person name="Aluvathingal J."/>
            <person name="Nadendla S."/>
            <person name="Lowell S."/>
            <person name="Myers T."/>
            <person name="Yan Y."/>
            <person name="Sichtig H."/>
        </authorList>
    </citation>
    <scope>NUCLEOTIDE SEQUENCE [LARGE SCALE GENOMIC DNA]</scope>
    <source>
        <strain evidence="2 5">FDAARGOS_910</strain>
    </source>
</reference>
<protein>
    <submittedName>
        <fullName evidence="3">Signal peptide</fullName>
    </submittedName>
</protein>
<dbReference type="AlphaFoldDB" id="A0A380U8P7"/>
<dbReference type="PROSITE" id="PS51257">
    <property type="entry name" value="PROKAR_LIPOPROTEIN"/>
    <property type="match status" value="1"/>
</dbReference>
<sequence length="809" mass="90453">MRLKYITLCLLGLSISGCTQHVIKSNASSDQQLGQQATHGLNAMFENASYDFKGQFSIQSDFNFNESKPKTQPNSKSNTQSNGTNLDPELKKQLDQLLKNQKISFTAKEKQALYDALAREQNPYASLYGSGESRSAKVQIAESLVNLLNDLQFSYQGSVHFRQKLAALTLQLSYQKPTLQVQAQLPMVVDFNDYKFYTNYFAFMPFMVNRESQDRFAYIDFSKHKDAFGHIDFKKFAEYLKQMNALPYALAESNQVHSVDLSKSEKEAGLSKKIRYMGDLETAQVQLGLFEYVNKLHYTQQIQAFDAERLIEDAAKTPSAAEDAMQAAKEAEIAASSASEDPAYDSLERVSHLVNQKMQNLSGYGQSDEQDIVVDAAADATVDAAADVAYAQAATEDADETATEVTASAAPNTLSEEACDALINSKNIPIGKVTACRDYQDIDVLAPKVTNESIDEETFGQAATNVLEELKPLFSAYQTEQLVDAQSFKQLWQKHQAEITPIMAQLGSERSPFVMDVGLDQKGRAQNMDYNIVISDEQIGKLQIKSTNQVFNYGSATAIDRQALRNAKSIEEVSKGSLLENVVKGMLGPLGADSSSVESASSSTTELPKAISDYYQQAAQQSYARHHSQVKAYQAVFALMFAAQRPEYIRYYSSATINEISEVYAYEFMDVAEPKGAALKRLTQLRQKHALQHEQDFDELGESIANIVNDALEDVQENQQWKDLAKKYKTKQAVFAQVYQDKFTDTYEIDQEQTAYLTQSAHVFAKAFADDLKGQLTEKSLQGLKLEHDDFFSDSTYYETYKAVQKHMN</sequence>
<reference evidence="3 4" key="1">
    <citation type="submission" date="2018-06" db="EMBL/GenBank/DDBJ databases">
        <authorList>
            <consortium name="Pathogen Informatics"/>
            <person name="Doyle S."/>
        </authorList>
    </citation>
    <scope>NUCLEOTIDE SEQUENCE [LARGE SCALE GENOMIC DNA]</scope>
    <source>
        <strain evidence="3 4">NCTC10308</strain>
    </source>
</reference>
<name>A0A380U8P7_ACIJO</name>
<feature type="region of interest" description="Disordered" evidence="1">
    <location>
        <begin position="321"/>
        <end position="342"/>
    </location>
</feature>
<evidence type="ECO:0000313" key="3">
    <source>
        <dbReference type="EMBL" id="SUT97489.1"/>
    </source>
</evidence>
<dbReference type="Proteomes" id="UP000254227">
    <property type="component" value="Unassembled WGS sequence"/>
</dbReference>
<evidence type="ECO:0000313" key="5">
    <source>
        <dbReference type="Proteomes" id="UP000595107"/>
    </source>
</evidence>
<proteinExistence type="predicted"/>
<dbReference type="EMBL" id="UFRV01000006">
    <property type="protein sequence ID" value="SUT97489.1"/>
    <property type="molecule type" value="Genomic_DNA"/>
</dbReference>
<feature type="compositionally biased region" description="Polar residues" evidence="1">
    <location>
        <begin position="63"/>
        <end position="85"/>
    </location>
</feature>
<evidence type="ECO:0000313" key="4">
    <source>
        <dbReference type="Proteomes" id="UP000254227"/>
    </source>
</evidence>
<evidence type="ECO:0000256" key="1">
    <source>
        <dbReference type="SAM" id="MobiDB-lite"/>
    </source>
</evidence>
<accession>A0A380U8P7</accession>
<evidence type="ECO:0000313" key="2">
    <source>
        <dbReference type="EMBL" id="QPS04221.1"/>
    </source>
</evidence>
<dbReference type="RefSeq" id="WP_004691384.1">
    <property type="nucleotide sequence ID" value="NZ_BBTB01000023.1"/>
</dbReference>
<feature type="region of interest" description="Disordered" evidence="1">
    <location>
        <begin position="63"/>
        <end position="87"/>
    </location>
</feature>
<gene>
    <name evidence="2" type="ORF">I6G67_01505</name>
    <name evidence="3" type="ORF">NCTC10308_02468</name>
</gene>
<feature type="compositionally biased region" description="Low complexity" evidence="1">
    <location>
        <begin position="321"/>
        <end position="341"/>
    </location>
</feature>
<organism evidence="3 4">
    <name type="scientific">Acinetobacter johnsonii</name>
    <dbReference type="NCBI Taxonomy" id="40214"/>
    <lineage>
        <taxon>Bacteria</taxon>
        <taxon>Pseudomonadati</taxon>
        <taxon>Pseudomonadota</taxon>
        <taxon>Gammaproteobacteria</taxon>
        <taxon>Moraxellales</taxon>
        <taxon>Moraxellaceae</taxon>
        <taxon>Acinetobacter</taxon>
    </lineage>
</organism>
<dbReference type="Proteomes" id="UP000595107">
    <property type="component" value="Chromosome"/>
</dbReference>